<protein>
    <submittedName>
        <fullName evidence="1">Uncharacterized protein</fullName>
    </submittedName>
</protein>
<accession>A0A382SPQ6</accession>
<name>A0A382SPQ6_9ZZZZ</name>
<reference evidence="1" key="1">
    <citation type="submission" date="2018-05" db="EMBL/GenBank/DDBJ databases">
        <authorList>
            <person name="Lanie J.A."/>
            <person name="Ng W.-L."/>
            <person name="Kazmierczak K.M."/>
            <person name="Andrzejewski T.M."/>
            <person name="Davidsen T.M."/>
            <person name="Wayne K.J."/>
            <person name="Tettelin H."/>
            <person name="Glass J.I."/>
            <person name="Rusch D."/>
            <person name="Podicherti R."/>
            <person name="Tsui H.-C.T."/>
            <person name="Winkler M.E."/>
        </authorList>
    </citation>
    <scope>NUCLEOTIDE SEQUENCE</scope>
</reference>
<dbReference type="AlphaFoldDB" id="A0A382SPQ6"/>
<evidence type="ECO:0000313" key="1">
    <source>
        <dbReference type="EMBL" id="SVD11950.1"/>
    </source>
</evidence>
<organism evidence="1">
    <name type="scientific">marine metagenome</name>
    <dbReference type="NCBI Taxonomy" id="408172"/>
    <lineage>
        <taxon>unclassified sequences</taxon>
        <taxon>metagenomes</taxon>
        <taxon>ecological metagenomes</taxon>
    </lineage>
</organism>
<sequence>MMVNLWELGWPDDQQSVAMVRTFLESNIGIDIPNPDRYYNGSELWHHVVRDNLLAEVQAEANKVFGNDNFKRVIKAITIRQVGGHMPKEWRDENLWPSDLPDGVRPW</sequence>
<proteinExistence type="predicted"/>
<gene>
    <name evidence="1" type="ORF">METZ01_LOCUS364804</name>
</gene>
<dbReference type="EMBL" id="UINC01130713">
    <property type="protein sequence ID" value="SVD11950.1"/>
    <property type="molecule type" value="Genomic_DNA"/>
</dbReference>
<feature type="non-terminal residue" evidence="1">
    <location>
        <position position="107"/>
    </location>
</feature>